<evidence type="ECO:0000259" key="5">
    <source>
        <dbReference type="Pfam" id="PF24630"/>
    </source>
</evidence>
<feature type="compositionally biased region" description="Polar residues" evidence="2">
    <location>
        <begin position="814"/>
        <end position="825"/>
    </location>
</feature>
<feature type="compositionally biased region" description="Polar residues" evidence="2">
    <location>
        <begin position="1352"/>
        <end position="1373"/>
    </location>
</feature>
<dbReference type="Ensembl" id="ENSGACT00000043411.1">
    <property type="protein sequence ID" value="ENSGACP00000035681.1"/>
    <property type="gene ID" value="ENSGACG00000027285.1"/>
</dbReference>
<feature type="domain" description="TASOR pseudo-PARP" evidence="3">
    <location>
        <begin position="100"/>
        <end position="254"/>
    </location>
</feature>
<feature type="compositionally biased region" description="Acidic residues" evidence="2">
    <location>
        <begin position="618"/>
        <end position="628"/>
    </location>
</feature>
<feature type="compositionally biased region" description="Basic and acidic residues" evidence="2">
    <location>
        <begin position="579"/>
        <end position="588"/>
    </location>
</feature>
<feature type="region of interest" description="Disordered" evidence="2">
    <location>
        <begin position="562"/>
        <end position="588"/>
    </location>
</feature>
<feature type="compositionally biased region" description="Polar residues" evidence="2">
    <location>
        <begin position="766"/>
        <end position="799"/>
    </location>
</feature>
<dbReference type="GO" id="GO:0005654">
    <property type="term" value="C:nucleoplasm"/>
    <property type="evidence" value="ECO:0007669"/>
    <property type="project" value="TreeGrafter"/>
</dbReference>
<dbReference type="GO" id="GO:0045814">
    <property type="term" value="P:negative regulation of gene expression, epigenetic"/>
    <property type="evidence" value="ECO:0007669"/>
    <property type="project" value="InterPro"/>
</dbReference>
<dbReference type="InterPro" id="IPR056242">
    <property type="entry name" value="PIN_TASOR"/>
</dbReference>
<evidence type="ECO:0000313" key="6">
    <source>
        <dbReference type="Ensembl" id="ENSGACP00000035681.1"/>
    </source>
</evidence>
<sequence length="1440" mass="158028">MLCSEKSPYNVLLSHCSLFSQVDKHVDHLSQVVYAPSEPSSASSSSTQFIATESREYDDMMTILTSSYIDTSSAGCFIYSKPRLVHSELLEKEFVEKRKEMKADGRTDKELEQSYCFLLADSVKLPLLCEKGLFTGQSRVTVLGNPAKGVYLSRYSDLIHTPPLTPGVTGDIVIFKVMKVNEQAAHMCHFPFLLLFRSRVGNLLDPTPRFDSHTAKNASKVTSLASYRAFELTQQYFYEYSFDELRPRPRQVCPYAVVSFQFKGKDSSLPCKPLAPIRYGHLAKGSSFTLVWTGDLVKGDRLLFQVSLCSFSPPLLPHRLPEKLEIGLLMRLEQATKLLPADLFCYDLYSGGHEVVRSGHCCSLLEVTDRSRSASSVTSLLQELEMNRVVGVSFLPCCLSAGLSTTLYFFEILTSSFLSLVELRRSSLTHDASGPVSGVAVMPRLSQLIPALHHALVKARANPPPELSAGVERQARDYLIGMNQGTVQQYPMGEFDSKLDERGNLFPTPKHHQVNMEGYLRSYLYSPALYQLSVARAKQMVQAHCGPEELPEATLRKTCGGQREAAAEETISSTRNKPTKHEKGDAERETVGLRGVQAGILVQEKDPPLVQTLQTRVEEEEEEEEEEMEMPHVVTSGKEQKAEPKEAVGGALFSPSVSLPPSCLDSEVDKQLGDFYSGIRLLLQQHSVRYGCPPPPPTSNTETSASPHALQRTFSQYVTFYNPCPPVEDYVRSLQDGITGVLEAGKDKTGSEDGGLSGENPPTAHVTLSVTTSKSGSGSRPTGASIPSSPRNESSQSALKPQHGRTLETAVAHSRQTQDASSTSPPRCPPAAEGRTEVTFKGLGGISKSSTQPPHPPERVSDPASESLHLPAESPVPPAASLSSLISRLQPEVFNNLLEIFKDVKRNSTQFYIHSGEAGDRVHDEVKEYLLKQGNTEQSPVDFLNRENSSNRLLVIIRNKDIAGQLHRIPGLLSLKRRASVAFVGINDLDDIRNNCCDELFVSGGCVVSDEFVLNPDFITRDQLVALLVVLEQHSSPQSAWTWKVHWQTHKKLNEQARFRRDAADLLEVLSAYQKRQIVELLPYHHCDKINHQSPHLECLMELQAQHKQYRHTVFLTVHHFEMFPGHSRSGIIVASINEILHNFTGHRTSSASVSGFERSSSVFPEHIRPFPSCDQPQHVALQGGSIPPALPHWSDQLVPDASSKEVLQQHSDTDFEVLRLAISQLRAERNAQLQQQLDARAESYINSFTNLLPNVCGGGGGGGRHSTPLLAQGGPTESEMVSQDKKAVSVTLEMIHSALQQEQVEDEATKGGALTQTVGRRCGGRAEGGGHAGYPIDGTPVRVGGNRDPGNCTSLSNQSTAAATRPSTQAGSASDGMEKKNRPGEPVLPKAAQYAAASHSTTAGPAEGHRSNTLRLVDDYCPPSKVLFIGFPVCIYVTF</sequence>
<protein>
    <recommendedName>
        <fullName evidence="8">DUF3715 domain-containing protein</fullName>
    </recommendedName>
</protein>
<accession>A0AAQ4PDB5</accession>
<dbReference type="GO" id="GO:0003682">
    <property type="term" value="F:chromatin binding"/>
    <property type="evidence" value="ECO:0007669"/>
    <property type="project" value="TreeGrafter"/>
</dbReference>
<evidence type="ECO:0008006" key="8">
    <source>
        <dbReference type="Google" id="ProtNLM"/>
    </source>
</evidence>
<name>A0AAQ4PDB5_GASAC</name>
<dbReference type="PANTHER" id="PTHR16207">
    <property type="entry name" value="SET DOMAIN-CONTAINING PROTEIN"/>
    <property type="match status" value="1"/>
</dbReference>
<dbReference type="InterPro" id="IPR022188">
    <property type="entry name" value="TASOR_DUF3715"/>
</dbReference>
<dbReference type="Proteomes" id="UP000007635">
    <property type="component" value="Chromosome XVII"/>
</dbReference>
<dbReference type="Pfam" id="PF12509">
    <property type="entry name" value="DUF3715"/>
    <property type="match status" value="1"/>
</dbReference>
<reference evidence="6 7" key="1">
    <citation type="journal article" date="2021" name="G3 (Bethesda)">
        <title>Improved contiguity of the threespine stickleback genome using long-read sequencing.</title>
        <authorList>
            <person name="Nath S."/>
            <person name="Shaw D.E."/>
            <person name="White M.A."/>
        </authorList>
    </citation>
    <scope>NUCLEOTIDE SEQUENCE [LARGE SCALE GENOMIC DNA]</scope>
    <source>
        <strain evidence="6 7">Lake Benthic</strain>
    </source>
</reference>
<keyword evidence="7" id="KW-1185">Reference proteome</keyword>
<proteinExistence type="inferred from homology"/>
<dbReference type="Pfam" id="PF24630">
    <property type="entry name" value="PIN_TASOR"/>
    <property type="match status" value="1"/>
</dbReference>
<dbReference type="Pfam" id="PF23314">
    <property type="entry name" value="TASOR_alpha-beta"/>
    <property type="match status" value="1"/>
</dbReference>
<dbReference type="PANTHER" id="PTHR16207:SF1">
    <property type="entry name" value="PROTEIN TASOR"/>
    <property type="match status" value="1"/>
</dbReference>
<dbReference type="GeneTree" id="ENSGT00530000063735"/>
<dbReference type="GO" id="GO:0097355">
    <property type="term" value="P:protein localization to heterochromatin"/>
    <property type="evidence" value="ECO:0007669"/>
    <property type="project" value="TreeGrafter"/>
</dbReference>
<evidence type="ECO:0000256" key="1">
    <source>
        <dbReference type="ARBA" id="ARBA00008058"/>
    </source>
</evidence>
<feature type="domain" description="TASOR PIN" evidence="5">
    <location>
        <begin position="1005"/>
        <end position="1145"/>
    </location>
</feature>
<reference evidence="6" key="3">
    <citation type="submission" date="2025-09" db="UniProtKB">
        <authorList>
            <consortium name="Ensembl"/>
        </authorList>
    </citation>
    <scope>IDENTIFICATION</scope>
</reference>
<evidence type="ECO:0000259" key="3">
    <source>
        <dbReference type="Pfam" id="PF12509"/>
    </source>
</evidence>
<dbReference type="GO" id="GO:0000792">
    <property type="term" value="C:heterochromatin"/>
    <property type="evidence" value="ECO:0007669"/>
    <property type="project" value="TreeGrafter"/>
</dbReference>
<dbReference type="InterPro" id="IPR056243">
    <property type="entry name" value="TASOR_ab_dom"/>
</dbReference>
<feature type="region of interest" description="Disordered" evidence="2">
    <location>
        <begin position="1302"/>
        <end position="1387"/>
    </location>
</feature>
<reference evidence="6" key="2">
    <citation type="submission" date="2025-08" db="UniProtKB">
        <authorList>
            <consortium name="Ensembl"/>
        </authorList>
    </citation>
    <scope>IDENTIFICATION</scope>
</reference>
<feature type="region of interest" description="Disordered" evidence="2">
    <location>
        <begin position="744"/>
        <end position="879"/>
    </location>
</feature>
<comment type="similarity">
    <text evidence="1">Belongs to the TASOR family.</text>
</comment>
<feature type="region of interest" description="Disordered" evidence="2">
    <location>
        <begin position="618"/>
        <end position="640"/>
    </location>
</feature>
<dbReference type="InterPro" id="IPR046432">
    <property type="entry name" value="TASOR"/>
</dbReference>
<organism evidence="6 7">
    <name type="scientific">Gasterosteus aculeatus aculeatus</name>
    <name type="common">three-spined stickleback</name>
    <dbReference type="NCBI Taxonomy" id="481459"/>
    <lineage>
        <taxon>Eukaryota</taxon>
        <taxon>Metazoa</taxon>
        <taxon>Chordata</taxon>
        <taxon>Craniata</taxon>
        <taxon>Vertebrata</taxon>
        <taxon>Euteleostomi</taxon>
        <taxon>Actinopterygii</taxon>
        <taxon>Neopterygii</taxon>
        <taxon>Teleostei</taxon>
        <taxon>Neoteleostei</taxon>
        <taxon>Acanthomorphata</taxon>
        <taxon>Eupercaria</taxon>
        <taxon>Perciformes</taxon>
        <taxon>Cottioidei</taxon>
        <taxon>Gasterosteales</taxon>
        <taxon>Gasterosteidae</taxon>
        <taxon>Gasterosteus</taxon>
    </lineage>
</organism>
<evidence type="ECO:0000313" key="7">
    <source>
        <dbReference type="Proteomes" id="UP000007635"/>
    </source>
</evidence>
<evidence type="ECO:0000256" key="2">
    <source>
        <dbReference type="SAM" id="MobiDB-lite"/>
    </source>
</evidence>
<feature type="domain" description="TASOR alpha/beta" evidence="4">
    <location>
        <begin position="906"/>
        <end position="1001"/>
    </location>
</feature>
<evidence type="ECO:0000259" key="4">
    <source>
        <dbReference type="Pfam" id="PF23314"/>
    </source>
</evidence>